<dbReference type="Proteomes" id="UP001324115">
    <property type="component" value="Unassembled WGS sequence"/>
</dbReference>
<dbReference type="SUPFAM" id="SSF101941">
    <property type="entry name" value="NAC domain"/>
    <property type="match status" value="1"/>
</dbReference>
<organism evidence="7 8">
    <name type="scientific">Quercus rubra</name>
    <name type="common">Northern red oak</name>
    <name type="synonym">Quercus borealis</name>
    <dbReference type="NCBI Taxonomy" id="3512"/>
    <lineage>
        <taxon>Eukaryota</taxon>
        <taxon>Viridiplantae</taxon>
        <taxon>Streptophyta</taxon>
        <taxon>Embryophyta</taxon>
        <taxon>Tracheophyta</taxon>
        <taxon>Spermatophyta</taxon>
        <taxon>Magnoliopsida</taxon>
        <taxon>eudicotyledons</taxon>
        <taxon>Gunneridae</taxon>
        <taxon>Pentapetalae</taxon>
        <taxon>rosids</taxon>
        <taxon>fabids</taxon>
        <taxon>Fagales</taxon>
        <taxon>Fagaceae</taxon>
        <taxon>Quercus</taxon>
    </lineage>
</organism>
<evidence type="ECO:0000256" key="4">
    <source>
        <dbReference type="ARBA" id="ARBA00023242"/>
    </source>
</evidence>
<keyword evidence="1" id="KW-0805">Transcription regulation</keyword>
<proteinExistence type="predicted"/>
<dbReference type="InterPro" id="IPR003441">
    <property type="entry name" value="NAC-dom"/>
</dbReference>
<evidence type="ECO:0000256" key="1">
    <source>
        <dbReference type="ARBA" id="ARBA00023015"/>
    </source>
</evidence>
<evidence type="ECO:0000256" key="3">
    <source>
        <dbReference type="ARBA" id="ARBA00023163"/>
    </source>
</evidence>
<dbReference type="Gene3D" id="2.170.150.80">
    <property type="entry name" value="NAC domain"/>
    <property type="match status" value="1"/>
</dbReference>
<comment type="caution">
    <text evidence="7">The sequence shown here is derived from an EMBL/GenBank/DDBJ whole genome shotgun (WGS) entry which is preliminary data.</text>
</comment>
<keyword evidence="8" id="KW-1185">Reference proteome</keyword>
<keyword evidence="4" id="KW-0539">Nucleus</keyword>
<feature type="domain" description="NAC" evidence="6">
    <location>
        <begin position="9"/>
        <end position="167"/>
    </location>
</feature>
<dbReference type="PANTHER" id="PTHR31719">
    <property type="entry name" value="NAC TRANSCRIPTION FACTOR 56"/>
    <property type="match status" value="1"/>
</dbReference>
<accession>A0AAN7J6A7</accession>
<dbReference type="InterPro" id="IPR036093">
    <property type="entry name" value="NAC_dom_sf"/>
</dbReference>
<keyword evidence="2" id="KW-0238">DNA-binding</keyword>
<feature type="compositionally biased region" description="Polar residues" evidence="5">
    <location>
        <begin position="178"/>
        <end position="199"/>
    </location>
</feature>
<evidence type="ECO:0000256" key="5">
    <source>
        <dbReference type="SAM" id="MobiDB-lite"/>
    </source>
</evidence>
<dbReference type="AlphaFoldDB" id="A0AAN7J6A7"/>
<sequence>MDDSYFYSFPTGYRFRPTHEDLIFHYLMKKVKGEPSPPHRIFDVDLYQYHPEYLTRNYKLINEEAWYFFTSRDRKYPNGSRPNRSAGDGSWKPTGIPIRIGQFDEYTGWRRSLDYYEGPHKGKKSKRTKWKMIEYTVKIEANALPNNTSVGNGMQLDKWVLCKVYEKVTSKKDEDDNNTQNTQSYQRNSSTSPSVSNHDSSPRIIPNSLDVHGNQLEATTSTTLNHTHVYHKPPLIRRSNPFLGSTCNFYNQSYYNMIDSSPRVVPNSLDVHGNHLQATTSTTLNHTHAYYEPLLGSTCNFSNQSNYNMIDSSPRVVPNSLDVHKNHLEATTSTTMNHAHVYYEPLQTQHFNSFWGSTNNFPNQSPVNYNMKMTTLNHTAMSSSSKQPTHVREDDPLLEVHEINTLGSKQEQQDDLSKMTPMATSSHKLPTHAREYEPLMPEVLEDDTFGSKQKQQDYLPETSDIINDWALSDSDFDMINLDSSDWLFSDSDFDMIDLDFSDILDEDNHKPNT</sequence>
<dbReference type="PROSITE" id="PS51005">
    <property type="entry name" value="NAC"/>
    <property type="match status" value="1"/>
</dbReference>
<keyword evidence="3" id="KW-0804">Transcription</keyword>
<evidence type="ECO:0000313" key="7">
    <source>
        <dbReference type="EMBL" id="KAK4599742.1"/>
    </source>
</evidence>
<reference evidence="7 8" key="1">
    <citation type="journal article" date="2023" name="G3 (Bethesda)">
        <title>A haplotype-resolved chromosome-scale genome for Quercus rubra L. provides insights into the genetics of adaptive traits for red oak species.</title>
        <authorList>
            <person name="Kapoor B."/>
            <person name="Jenkins J."/>
            <person name="Schmutz J."/>
            <person name="Zhebentyayeva T."/>
            <person name="Kuelheim C."/>
            <person name="Coggeshall M."/>
            <person name="Heim C."/>
            <person name="Lasky J.R."/>
            <person name="Leites L."/>
            <person name="Islam-Faridi N."/>
            <person name="Romero-Severson J."/>
            <person name="DeLeo V.L."/>
            <person name="Lucas S.M."/>
            <person name="Lazic D."/>
            <person name="Gailing O."/>
            <person name="Carlson J."/>
            <person name="Staton M."/>
        </authorList>
    </citation>
    <scope>NUCLEOTIDE SEQUENCE [LARGE SCALE GENOMIC DNA]</scope>
    <source>
        <strain evidence="7">Pseudo-F2</strain>
    </source>
</reference>
<dbReference type="Pfam" id="PF02365">
    <property type="entry name" value="NAM"/>
    <property type="match status" value="1"/>
</dbReference>
<evidence type="ECO:0000256" key="2">
    <source>
        <dbReference type="ARBA" id="ARBA00023125"/>
    </source>
</evidence>
<dbReference type="PANTHER" id="PTHR31719:SF94">
    <property type="entry name" value="PROTEIN ATAF2"/>
    <property type="match status" value="1"/>
</dbReference>
<protein>
    <recommendedName>
        <fullName evidence="6">NAC domain-containing protein</fullName>
    </recommendedName>
</protein>
<feature type="region of interest" description="Disordered" evidence="5">
    <location>
        <begin position="406"/>
        <end position="428"/>
    </location>
</feature>
<dbReference type="GO" id="GO:0006355">
    <property type="term" value="P:regulation of DNA-templated transcription"/>
    <property type="evidence" value="ECO:0007669"/>
    <property type="project" value="InterPro"/>
</dbReference>
<dbReference type="GO" id="GO:0003677">
    <property type="term" value="F:DNA binding"/>
    <property type="evidence" value="ECO:0007669"/>
    <property type="project" value="UniProtKB-KW"/>
</dbReference>
<gene>
    <name evidence="7" type="ORF">RGQ29_009684</name>
</gene>
<dbReference type="EMBL" id="JAXUIC010000002">
    <property type="protein sequence ID" value="KAK4599742.1"/>
    <property type="molecule type" value="Genomic_DNA"/>
</dbReference>
<name>A0AAN7J6A7_QUERU</name>
<evidence type="ECO:0000259" key="6">
    <source>
        <dbReference type="PROSITE" id="PS51005"/>
    </source>
</evidence>
<feature type="region of interest" description="Disordered" evidence="5">
    <location>
        <begin position="170"/>
        <end position="207"/>
    </location>
</feature>
<evidence type="ECO:0000313" key="8">
    <source>
        <dbReference type="Proteomes" id="UP001324115"/>
    </source>
</evidence>